<evidence type="ECO:0000259" key="1">
    <source>
        <dbReference type="Pfam" id="PF14239"/>
    </source>
</evidence>
<name>X0TRF8_9ZZZZ</name>
<dbReference type="InterPro" id="IPR025938">
    <property type="entry name" value="RRXRR_dom"/>
</dbReference>
<feature type="non-terminal residue" evidence="2">
    <location>
        <position position="88"/>
    </location>
</feature>
<sequence length="88" mass="10427">MLFDGVAKSVWNKFGMFGIQMLIPTRKHTPKTVLGIDWGSKFEGYSVICGNINNFNVMWLLPDKKNLVRKLKERRTLRRTRRSRNCRR</sequence>
<dbReference type="AlphaFoldDB" id="X0TRF8"/>
<feature type="domain" description="RRXRR" evidence="1">
    <location>
        <begin position="8"/>
        <end position="88"/>
    </location>
</feature>
<accession>X0TRF8</accession>
<reference evidence="2" key="1">
    <citation type="journal article" date="2014" name="Front. Microbiol.">
        <title>High frequency of phylogenetically diverse reductive dehalogenase-homologous genes in deep subseafloor sedimentary metagenomes.</title>
        <authorList>
            <person name="Kawai M."/>
            <person name="Futagami T."/>
            <person name="Toyoda A."/>
            <person name="Takaki Y."/>
            <person name="Nishi S."/>
            <person name="Hori S."/>
            <person name="Arai W."/>
            <person name="Tsubouchi T."/>
            <person name="Morono Y."/>
            <person name="Uchiyama I."/>
            <person name="Ito T."/>
            <person name="Fujiyama A."/>
            <person name="Inagaki F."/>
            <person name="Takami H."/>
        </authorList>
    </citation>
    <scope>NUCLEOTIDE SEQUENCE</scope>
    <source>
        <strain evidence="2">Expedition CK06-06</strain>
    </source>
</reference>
<protein>
    <recommendedName>
        <fullName evidence="1">RRXRR domain-containing protein</fullName>
    </recommendedName>
</protein>
<gene>
    <name evidence="2" type="ORF">S01H1_24092</name>
</gene>
<dbReference type="EMBL" id="BARS01014172">
    <property type="protein sequence ID" value="GAF90742.1"/>
    <property type="molecule type" value="Genomic_DNA"/>
</dbReference>
<organism evidence="2">
    <name type="scientific">marine sediment metagenome</name>
    <dbReference type="NCBI Taxonomy" id="412755"/>
    <lineage>
        <taxon>unclassified sequences</taxon>
        <taxon>metagenomes</taxon>
        <taxon>ecological metagenomes</taxon>
    </lineage>
</organism>
<evidence type="ECO:0000313" key="2">
    <source>
        <dbReference type="EMBL" id="GAF90742.1"/>
    </source>
</evidence>
<comment type="caution">
    <text evidence="2">The sequence shown here is derived from an EMBL/GenBank/DDBJ whole genome shotgun (WGS) entry which is preliminary data.</text>
</comment>
<proteinExistence type="predicted"/>
<dbReference type="Pfam" id="PF14239">
    <property type="entry name" value="RRXRR"/>
    <property type="match status" value="1"/>
</dbReference>